<dbReference type="Pfam" id="PF24883">
    <property type="entry name" value="NPHP3_N"/>
    <property type="match status" value="1"/>
</dbReference>
<accession>A0ABR4BAI8</accession>
<evidence type="ECO:0000256" key="1">
    <source>
        <dbReference type="ARBA" id="ARBA00022737"/>
    </source>
</evidence>
<dbReference type="PANTHER" id="PTHR10039:SF5">
    <property type="entry name" value="NACHT DOMAIN-CONTAINING PROTEIN"/>
    <property type="match status" value="1"/>
</dbReference>
<evidence type="ECO:0000259" key="2">
    <source>
        <dbReference type="Pfam" id="PF24883"/>
    </source>
</evidence>
<feature type="domain" description="Nephrocystin 3-like N-terminal" evidence="2">
    <location>
        <begin position="2"/>
        <end position="109"/>
    </location>
</feature>
<dbReference type="InterPro" id="IPR056884">
    <property type="entry name" value="NPHP3-like_N"/>
</dbReference>
<gene>
    <name evidence="3" type="ORF">ABVK25_004703</name>
</gene>
<evidence type="ECO:0000313" key="4">
    <source>
        <dbReference type="Proteomes" id="UP001590951"/>
    </source>
</evidence>
<comment type="caution">
    <text evidence="3">The sequence shown here is derived from an EMBL/GenBank/DDBJ whole genome shotgun (WGS) entry which is preliminary data.</text>
</comment>
<keyword evidence="4" id="KW-1185">Reference proteome</keyword>
<protein>
    <recommendedName>
        <fullName evidence="2">Nephrocystin 3-like N-terminal domain-containing protein</fullName>
    </recommendedName>
</protein>
<sequence length="126" mass="14314">MQKSSTGLLRFLLYQILGNLPNLIIIVASHEVLSGLSFTSGQYINTVAAWTEKRLRTAFRCLVHHRLSAHYICLFIDGLDEFGGNQDNLVESIQEMVSIPNVKYYLSSRPYRSFSDSFGAFHILKL</sequence>
<reference evidence="3 4" key="1">
    <citation type="submission" date="2024-09" db="EMBL/GenBank/DDBJ databases">
        <title>Rethinking Asexuality: The Enigmatic Case of Functional Sexual Genes in Lepraria (Stereocaulaceae).</title>
        <authorList>
            <person name="Doellman M."/>
            <person name="Sun Y."/>
            <person name="Barcenas-Pena A."/>
            <person name="Lumbsch H.T."/>
            <person name="Grewe F."/>
        </authorList>
    </citation>
    <scope>NUCLEOTIDE SEQUENCE [LARGE SCALE GENOMIC DNA]</scope>
    <source>
        <strain evidence="3 4">Grewe 0041</strain>
    </source>
</reference>
<organism evidence="3 4">
    <name type="scientific">Lepraria finkii</name>
    <dbReference type="NCBI Taxonomy" id="1340010"/>
    <lineage>
        <taxon>Eukaryota</taxon>
        <taxon>Fungi</taxon>
        <taxon>Dikarya</taxon>
        <taxon>Ascomycota</taxon>
        <taxon>Pezizomycotina</taxon>
        <taxon>Lecanoromycetes</taxon>
        <taxon>OSLEUM clade</taxon>
        <taxon>Lecanoromycetidae</taxon>
        <taxon>Lecanorales</taxon>
        <taxon>Lecanorineae</taxon>
        <taxon>Stereocaulaceae</taxon>
        <taxon>Lepraria</taxon>
    </lineage>
</organism>
<dbReference type="Proteomes" id="UP001590951">
    <property type="component" value="Unassembled WGS sequence"/>
</dbReference>
<dbReference type="EMBL" id="JBHFEH010000013">
    <property type="protein sequence ID" value="KAL2054881.1"/>
    <property type="molecule type" value="Genomic_DNA"/>
</dbReference>
<dbReference type="PANTHER" id="PTHR10039">
    <property type="entry name" value="AMELOGENIN"/>
    <property type="match status" value="1"/>
</dbReference>
<proteinExistence type="predicted"/>
<evidence type="ECO:0000313" key="3">
    <source>
        <dbReference type="EMBL" id="KAL2054881.1"/>
    </source>
</evidence>
<name>A0ABR4BAI8_9LECA</name>
<keyword evidence="1" id="KW-0677">Repeat</keyword>